<feature type="compositionally biased region" description="Polar residues" evidence="1">
    <location>
        <begin position="453"/>
        <end position="463"/>
    </location>
</feature>
<keyword evidence="3" id="KW-1185">Reference proteome</keyword>
<evidence type="ECO:0000256" key="1">
    <source>
        <dbReference type="SAM" id="MobiDB-lite"/>
    </source>
</evidence>
<feature type="compositionally biased region" description="Polar residues" evidence="1">
    <location>
        <begin position="185"/>
        <end position="202"/>
    </location>
</feature>
<name>A0AAD7WVC6_9TELE</name>
<feature type="compositionally biased region" description="Polar residues" evidence="1">
    <location>
        <begin position="226"/>
        <end position="242"/>
    </location>
</feature>
<organism evidence="2 3">
    <name type="scientific">Aldrovandia affinis</name>
    <dbReference type="NCBI Taxonomy" id="143900"/>
    <lineage>
        <taxon>Eukaryota</taxon>
        <taxon>Metazoa</taxon>
        <taxon>Chordata</taxon>
        <taxon>Craniata</taxon>
        <taxon>Vertebrata</taxon>
        <taxon>Euteleostomi</taxon>
        <taxon>Actinopterygii</taxon>
        <taxon>Neopterygii</taxon>
        <taxon>Teleostei</taxon>
        <taxon>Notacanthiformes</taxon>
        <taxon>Halosauridae</taxon>
        <taxon>Aldrovandia</taxon>
    </lineage>
</organism>
<feature type="compositionally biased region" description="Basic and acidic residues" evidence="1">
    <location>
        <begin position="170"/>
        <end position="182"/>
    </location>
</feature>
<evidence type="ECO:0000313" key="3">
    <source>
        <dbReference type="Proteomes" id="UP001221898"/>
    </source>
</evidence>
<accession>A0AAD7WVC6</accession>
<feature type="region of interest" description="Disordered" evidence="1">
    <location>
        <begin position="154"/>
        <end position="281"/>
    </location>
</feature>
<reference evidence="2" key="1">
    <citation type="journal article" date="2023" name="Science">
        <title>Genome structures resolve the early diversification of teleost fishes.</title>
        <authorList>
            <person name="Parey E."/>
            <person name="Louis A."/>
            <person name="Montfort J."/>
            <person name="Bouchez O."/>
            <person name="Roques C."/>
            <person name="Iampietro C."/>
            <person name="Lluch J."/>
            <person name="Castinel A."/>
            <person name="Donnadieu C."/>
            <person name="Desvignes T."/>
            <person name="Floi Bucao C."/>
            <person name="Jouanno E."/>
            <person name="Wen M."/>
            <person name="Mejri S."/>
            <person name="Dirks R."/>
            <person name="Jansen H."/>
            <person name="Henkel C."/>
            <person name="Chen W.J."/>
            <person name="Zahm M."/>
            <person name="Cabau C."/>
            <person name="Klopp C."/>
            <person name="Thompson A.W."/>
            <person name="Robinson-Rechavi M."/>
            <person name="Braasch I."/>
            <person name="Lecointre G."/>
            <person name="Bobe J."/>
            <person name="Postlethwait J.H."/>
            <person name="Berthelot C."/>
            <person name="Roest Crollius H."/>
            <person name="Guiguen Y."/>
        </authorList>
    </citation>
    <scope>NUCLEOTIDE SEQUENCE</scope>
    <source>
        <strain evidence="2">NC1722</strain>
    </source>
</reference>
<dbReference type="EMBL" id="JAINUG010000026">
    <property type="protein sequence ID" value="KAJ8410577.1"/>
    <property type="molecule type" value="Genomic_DNA"/>
</dbReference>
<sequence length="618" mass="67789">MYPLDGGYADSMERGTPQRKTVYRISLTLVKKESLQELGSGGNNAAHRRVENPKVGAFRHEATPEIQRSCLLGELKEVEDETDEFAPRNYMRNFRTFSTGQLELGRLKISRKTHHFHKDLSFELKDTCTANFDGCGSEEDQGSGLSVNTVTSVNVEPQNKRNVQGSVGRQENRDVERLKRDICSTGMQETHKTTASRFGNTGTKEKRDDTASGSTKDYSAVCTGETLAQSEGQDKQGSSETPKGSDPHPPAASCPLSTPKGSGKAGKALPQTPPLKRHPSLLRRSFSFRHWTGGELLRIRALSKEKHHSSSSCIGQSGEARAQTAAAVVLQNPAFDESRHPDGKRNTLDVAEVLNKTDPLRELSRRERAKGKNRTLDNSDLHKISEKTPEEQERLLRGGPRSGIQEGRLLRFFSGIFSRKDATSTPVANPNCSLRQGSKRGFLGSQKRGALGCSQSSTESMNRSPLEAGPLSLLLQREPEGFGQELPRSAVGRACRSALLSALPLTPSAIPPFNSCWLTMSSAGVALGDCGLLRQPCRTNCSRMHECGRLAVMYSERPDALQRKAWRQMEDTRHTYAHVDGVPNRGLSPISPFLSQLGAPARTPTHARTRVTACVHTL</sequence>
<dbReference type="Proteomes" id="UP001221898">
    <property type="component" value="Unassembled WGS sequence"/>
</dbReference>
<feature type="compositionally biased region" description="Basic and acidic residues" evidence="1">
    <location>
        <begin position="374"/>
        <end position="396"/>
    </location>
</feature>
<evidence type="ECO:0000313" key="2">
    <source>
        <dbReference type="EMBL" id="KAJ8410577.1"/>
    </source>
</evidence>
<feature type="compositionally biased region" description="Polar residues" evidence="1">
    <location>
        <begin position="154"/>
        <end position="169"/>
    </location>
</feature>
<feature type="region of interest" description="Disordered" evidence="1">
    <location>
        <begin position="365"/>
        <end position="402"/>
    </location>
</feature>
<proteinExistence type="predicted"/>
<gene>
    <name evidence="2" type="ORF">AAFF_G00194810</name>
</gene>
<dbReference type="AlphaFoldDB" id="A0AAD7WVC6"/>
<feature type="compositionally biased region" description="Polar residues" evidence="1">
    <location>
        <begin position="423"/>
        <end position="436"/>
    </location>
</feature>
<feature type="region of interest" description="Disordered" evidence="1">
    <location>
        <begin position="422"/>
        <end position="465"/>
    </location>
</feature>
<comment type="caution">
    <text evidence="2">The sequence shown here is derived from an EMBL/GenBank/DDBJ whole genome shotgun (WGS) entry which is preliminary data.</text>
</comment>
<protein>
    <submittedName>
        <fullName evidence="2">Uncharacterized protein</fullName>
    </submittedName>
</protein>